<reference evidence="2 3" key="1">
    <citation type="journal article" date="2018" name="Proc. Natl. Acad. Sci. U.S.A.">
        <title>Draft genome sequence of Camellia sinensis var. sinensis provides insights into the evolution of the tea genome and tea quality.</title>
        <authorList>
            <person name="Wei C."/>
            <person name="Yang H."/>
            <person name="Wang S."/>
            <person name="Zhao J."/>
            <person name="Liu C."/>
            <person name="Gao L."/>
            <person name="Xia E."/>
            <person name="Lu Y."/>
            <person name="Tai Y."/>
            <person name="She G."/>
            <person name="Sun J."/>
            <person name="Cao H."/>
            <person name="Tong W."/>
            <person name="Gao Q."/>
            <person name="Li Y."/>
            <person name="Deng W."/>
            <person name="Jiang X."/>
            <person name="Wang W."/>
            <person name="Chen Q."/>
            <person name="Zhang S."/>
            <person name="Li H."/>
            <person name="Wu J."/>
            <person name="Wang P."/>
            <person name="Li P."/>
            <person name="Shi C."/>
            <person name="Zheng F."/>
            <person name="Jian J."/>
            <person name="Huang B."/>
            <person name="Shan D."/>
            <person name="Shi M."/>
            <person name="Fang C."/>
            <person name="Yue Y."/>
            <person name="Li F."/>
            <person name="Li D."/>
            <person name="Wei S."/>
            <person name="Han B."/>
            <person name="Jiang C."/>
            <person name="Yin Y."/>
            <person name="Xia T."/>
            <person name="Zhang Z."/>
            <person name="Bennetzen J.L."/>
            <person name="Zhao S."/>
            <person name="Wan X."/>
        </authorList>
    </citation>
    <scope>NUCLEOTIDE SEQUENCE [LARGE SCALE GENOMIC DNA]</scope>
    <source>
        <strain evidence="3">cv. Shuchazao</strain>
        <tissue evidence="2">Leaf</tissue>
    </source>
</reference>
<comment type="caution">
    <text evidence="2">The sequence shown here is derived from an EMBL/GenBank/DDBJ whole genome shotgun (WGS) entry which is preliminary data.</text>
</comment>
<dbReference type="InterPro" id="IPR050796">
    <property type="entry name" value="SCF_F-box_component"/>
</dbReference>
<feature type="domain" description="F-box associated beta-propeller type 1" evidence="1">
    <location>
        <begin position="6"/>
        <end position="156"/>
    </location>
</feature>
<organism evidence="2 3">
    <name type="scientific">Camellia sinensis var. sinensis</name>
    <name type="common">China tea</name>
    <dbReference type="NCBI Taxonomy" id="542762"/>
    <lineage>
        <taxon>Eukaryota</taxon>
        <taxon>Viridiplantae</taxon>
        <taxon>Streptophyta</taxon>
        <taxon>Embryophyta</taxon>
        <taxon>Tracheophyta</taxon>
        <taxon>Spermatophyta</taxon>
        <taxon>Magnoliopsida</taxon>
        <taxon>eudicotyledons</taxon>
        <taxon>Gunneridae</taxon>
        <taxon>Pentapetalae</taxon>
        <taxon>asterids</taxon>
        <taxon>Ericales</taxon>
        <taxon>Theaceae</taxon>
        <taxon>Camellia</taxon>
    </lineage>
</organism>
<name>A0A4S4D9S3_CAMSN</name>
<gene>
    <name evidence="2" type="ORF">TEA_000444</name>
</gene>
<evidence type="ECO:0000259" key="1">
    <source>
        <dbReference type="Pfam" id="PF07734"/>
    </source>
</evidence>
<dbReference type="AlphaFoldDB" id="A0A4S4D9S3"/>
<dbReference type="EMBL" id="SDRB02012255">
    <property type="protein sequence ID" value="THF98235.1"/>
    <property type="molecule type" value="Genomic_DNA"/>
</dbReference>
<protein>
    <recommendedName>
        <fullName evidence="1">F-box associated beta-propeller type 1 domain-containing protein</fullName>
    </recommendedName>
</protein>
<dbReference type="Pfam" id="PF07734">
    <property type="entry name" value="FBA_1"/>
    <property type="match status" value="3"/>
</dbReference>
<feature type="domain" description="F-box associated beta-propeller type 1" evidence="1">
    <location>
        <begin position="299"/>
        <end position="474"/>
    </location>
</feature>
<dbReference type="Proteomes" id="UP000306102">
    <property type="component" value="Unassembled WGS sequence"/>
</dbReference>
<dbReference type="PANTHER" id="PTHR31672">
    <property type="entry name" value="BNACNNG10540D PROTEIN"/>
    <property type="match status" value="1"/>
</dbReference>
<evidence type="ECO:0000313" key="3">
    <source>
        <dbReference type="Proteomes" id="UP000306102"/>
    </source>
</evidence>
<accession>A0A4S4D9S3</accession>
<dbReference type="InterPro" id="IPR006527">
    <property type="entry name" value="F-box-assoc_dom_typ1"/>
</dbReference>
<sequence length="791" mass="89717">MLSIGTWRTVNTIAPSYNLMECVSHAFVNWACHCIGFEAMTKEIRHYLILSFNISTEVFHEIKLPDCVANVFRLIASVAVYEESICLFHYDRDWGYPSKNCDIWVMKEYGVVESWTKLFTIDFGISKAVGFRKNGEFLAEDREGKLVTYDFKTGQIVYLGIHGLKQSFHLENYMESLVLLIDGNEVLEEKEKSCNALDKGIEETSELGSSINQQGSGSRGRFFCCAMPGSLTKTELPRPSYRNLIDRPLQLERSLSQSTMLEEAENNRKLRRKIVKLPPSLTPVTSNVPKLPSIVGTAVGFGFDQRSNDYKVVKIGYLVDYKSGLDVPWTVEIYFLNTHSWRRYNCVADFCSETFCFGTFSAFANGAVHWIAFVSGLWILRFDMVGEVFREMTLRNHLVKLRDSTTMYVMVLGESLAVVQCDYYSSSQTFQIWKNGDVLMVAEEEKLVWNDPQSQQIKKHLGVNGSYHSFYVFTYMYSLVALDAPNGVGKDNPNSLDAVVNKEASRAVAESGDQLQERRSIKLEGNLFLWNPSIRKIVKLPPSLTPVTSNVPKLPSIVGTAVGFGFDQRSNDYKVVKIGYLVDYKSGLDVPWTVEIYFLNTHSWRRYNCVADFCSETFCFGTFSAFANGAVHWIAFVSGLWILRFDMGGEVFREMTLPNHLVKLRDSTTIYVMVLGELLAVVQCDYYSSSQTFQIWTNGDVLMVAEEEKLVWNDPQSQQIKKHLGVNGSYHSFYVFTYMESLVALDAPNGVGKDNPNSLDAVVNKEASRAVTESGDQLQERRSIKLEGRFM</sequence>
<dbReference type="InterPro" id="IPR017451">
    <property type="entry name" value="F-box-assoc_interact_dom"/>
</dbReference>
<proteinExistence type="predicted"/>
<keyword evidence="3" id="KW-1185">Reference proteome</keyword>
<dbReference type="PANTHER" id="PTHR31672:SF13">
    <property type="entry name" value="F-BOX PROTEIN CPR30-LIKE"/>
    <property type="match status" value="1"/>
</dbReference>
<evidence type="ECO:0000313" key="2">
    <source>
        <dbReference type="EMBL" id="THF98235.1"/>
    </source>
</evidence>
<feature type="domain" description="F-box associated beta-propeller type 1" evidence="1">
    <location>
        <begin position="524"/>
        <end position="746"/>
    </location>
</feature>
<dbReference type="NCBIfam" id="TIGR01640">
    <property type="entry name" value="F_box_assoc_1"/>
    <property type="match status" value="2"/>
</dbReference>